<sequence>MPDHHTTYFIQSRPAPSQPWRKVPGVHVGWDTKAKALEKLAYRREMQPTWEHRLMERITTITEQPTDEN</sequence>
<reference evidence="1 2" key="1">
    <citation type="submission" date="2013-12" db="EMBL/GenBank/DDBJ databases">
        <title>Annotated genome of Streptomyces scopuliridis.</title>
        <authorList>
            <person name="Olson J.B."/>
        </authorList>
    </citation>
    <scope>NUCLEOTIDE SEQUENCE [LARGE SCALE GENOMIC DNA]</scope>
    <source>
        <strain evidence="1 2">RB72</strain>
    </source>
</reference>
<proteinExistence type="predicted"/>
<comment type="caution">
    <text evidence="1">The sequence shown here is derived from an EMBL/GenBank/DDBJ whole genome shotgun (WGS) entry which is preliminary data.</text>
</comment>
<dbReference type="AlphaFoldDB" id="A0A2T7SP98"/>
<gene>
    <name evidence="1" type="ORF">Y717_10850</name>
</gene>
<dbReference type="Proteomes" id="UP000245992">
    <property type="component" value="Unassembled WGS sequence"/>
</dbReference>
<dbReference type="OrthoDB" id="4285766at2"/>
<dbReference type="EMBL" id="AZSP01000384">
    <property type="protein sequence ID" value="PVE04686.1"/>
    <property type="molecule type" value="Genomic_DNA"/>
</dbReference>
<evidence type="ECO:0000313" key="1">
    <source>
        <dbReference type="EMBL" id="PVE04686.1"/>
    </source>
</evidence>
<organism evidence="1 2">
    <name type="scientific">Streptomyces scopuliridis RB72</name>
    <dbReference type="NCBI Taxonomy" id="1440053"/>
    <lineage>
        <taxon>Bacteria</taxon>
        <taxon>Bacillati</taxon>
        <taxon>Actinomycetota</taxon>
        <taxon>Actinomycetes</taxon>
        <taxon>Kitasatosporales</taxon>
        <taxon>Streptomycetaceae</taxon>
        <taxon>Streptomyces</taxon>
    </lineage>
</organism>
<dbReference type="STRING" id="1440053.GCA_000718095_03393"/>
<keyword evidence="2" id="KW-1185">Reference proteome</keyword>
<accession>A0A2T7SP98</accession>
<dbReference type="RefSeq" id="WP_030352451.1">
    <property type="nucleotide sequence ID" value="NZ_AZSP01000384.1"/>
</dbReference>
<name>A0A2T7SP98_9ACTN</name>
<protein>
    <submittedName>
        <fullName evidence="1">Uncharacterized protein</fullName>
    </submittedName>
</protein>
<evidence type="ECO:0000313" key="2">
    <source>
        <dbReference type="Proteomes" id="UP000245992"/>
    </source>
</evidence>